<dbReference type="InterPro" id="IPR036291">
    <property type="entry name" value="NAD(P)-bd_dom_sf"/>
</dbReference>
<name>A0A919C1R0_9ACTN</name>
<evidence type="ECO:0000313" key="4">
    <source>
        <dbReference type="Proteomes" id="UP000619355"/>
    </source>
</evidence>
<proteinExistence type="predicted"/>
<reference evidence="4" key="1">
    <citation type="journal article" date="2019" name="Int. J. Syst. Evol. Microbiol.">
        <title>The Global Catalogue of Microorganisms (GCM) 10K type strain sequencing project: providing services to taxonomists for standard genome sequencing and annotation.</title>
        <authorList>
            <consortium name="The Broad Institute Genomics Platform"/>
            <consortium name="The Broad Institute Genome Sequencing Center for Infectious Disease"/>
            <person name="Wu L."/>
            <person name="Ma J."/>
        </authorList>
    </citation>
    <scope>NUCLEOTIDE SEQUENCE [LARGE SCALE GENOMIC DNA]</scope>
    <source>
        <strain evidence="4">JCM 4253</strain>
    </source>
</reference>
<dbReference type="GO" id="GO:0016491">
    <property type="term" value="F:oxidoreductase activity"/>
    <property type="evidence" value="ECO:0007669"/>
    <property type="project" value="InterPro"/>
</dbReference>
<feature type="domain" description="Enoyl reductase (ER)" evidence="2">
    <location>
        <begin position="11"/>
        <end position="301"/>
    </location>
</feature>
<dbReference type="RefSeq" id="WP_189979406.1">
    <property type="nucleotide sequence ID" value="NZ_BNBF01000003.1"/>
</dbReference>
<keyword evidence="1" id="KW-0521">NADP</keyword>
<dbReference type="EMBL" id="BNBF01000003">
    <property type="protein sequence ID" value="GHG40446.1"/>
    <property type="molecule type" value="Genomic_DNA"/>
</dbReference>
<sequence>MPTAVTFDRFGGPEVLTLTEVPLPEPAPHEVRVKIRAAAVNPLDNKIRRGDLADAFPVHFPVVPGVDAAGVVDAVGADVTEVAVGDEVFGVTPAGSYAEYAVMPAPVPKPAALPWETAAALPTVGETAFRALKHLGLASGETLLVHGAAGSVGSIAVQLATARGVTVIGTASTRDLERVEALGAQAVAYGPGWAERVREAAAQGVDAVFDTSGAGVLPESVELAGGPGRVITIADMNAARYGVRFTGMDPADRAPEALPELADLAASGRLTVEVWRTYPLAEAARAHDDVDHRRNHGKIVLLP</sequence>
<organism evidence="3 4">
    <name type="scientific">Streptomyces capoamus</name>
    <dbReference type="NCBI Taxonomy" id="68183"/>
    <lineage>
        <taxon>Bacteria</taxon>
        <taxon>Bacillati</taxon>
        <taxon>Actinomycetota</taxon>
        <taxon>Actinomycetes</taxon>
        <taxon>Kitasatosporales</taxon>
        <taxon>Streptomycetaceae</taxon>
        <taxon>Streptomyces</taxon>
    </lineage>
</organism>
<evidence type="ECO:0000256" key="1">
    <source>
        <dbReference type="ARBA" id="ARBA00022857"/>
    </source>
</evidence>
<dbReference type="Pfam" id="PF08240">
    <property type="entry name" value="ADH_N"/>
    <property type="match status" value="1"/>
</dbReference>
<dbReference type="Gene3D" id="3.40.50.720">
    <property type="entry name" value="NAD(P)-binding Rossmann-like Domain"/>
    <property type="match status" value="1"/>
</dbReference>
<dbReference type="PANTHER" id="PTHR44154">
    <property type="entry name" value="QUINONE OXIDOREDUCTASE"/>
    <property type="match status" value="1"/>
</dbReference>
<gene>
    <name evidence="3" type="ORF">GCM10018980_14710</name>
</gene>
<dbReference type="InterPro" id="IPR020843">
    <property type="entry name" value="ER"/>
</dbReference>
<dbReference type="InterPro" id="IPR011032">
    <property type="entry name" value="GroES-like_sf"/>
</dbReference>
<dbReference type="Gene3D" id="3.90.180.10">
    <property type="entry name" value="Medium-chain alcohol dehydrogenases, catalytic domain"/>
    <property type="match status" value="1"/>
</dbReference>
<evidence type="ECO:0000313" key="3">
    <source>
        <dbReference type="EMBL" id="GHG40446.1"/>
    </source>
</evidence>
<dbReference type="Pfam" id="PF13602">
    <property type="entry name" value="ADH_zinc_N_2"/>
    <property type="match status" value="1"/>
</dbReference>
<dbReference type="AlphaFoldDB" id="A0A919C1R0"/>
<dbReference type="PANTHER" id="PTHR44154:SF1">
    <property type="entry name" value="QUINONE OXIDOREDUCTASE"/>
    <property type="match status" value="1"/>
</dbReference>
<keyword evidence="4" id="KW-1185">Reference proteome</keyword>
<dbReference type="InterPro" id="IPR013154">
    <property type="entry name" value="ADH-like_N"/>
</dbReference>
<accession>A0A919C1R0</accession>
<dbReference type="CDD" id="cd05289">
    <property type="entry name" value="MDR_like_2"/>
    <property type="match status" value="1"/>
</dbReference>
<evidence type="ECO:0000259" key="2">
    <source>
        <dbReference type="SMART" id="SM00829"/>
    </source>
</evidence>
<dbReference type="Proteomes" id="UP000619355">
    <property type="component" value="Unassembled WGS sequence"/>
</dbReference>
<dbReference type="InterPro" id="IPR051603">
    <property type="entry name" value="Zinc-ADH_QOR/CCCR"/>
</dbReference>
<dbReference type="SUPFAM" id="SSF50129">
    <property type="entry name" value="GroES-like"/>
    <property type="match status" value="1"/>
</dbReference>
<dbReference type="SMART" id="SM00829">
    <property type="entry name" value="PKS_ER"/>
    <property type="match status" value="1"/>
</dbReference>
<protein>
    <submittedName>
        <fullName evidence="3">NADPH:quinone reductase</fullName>
    </submittedName>
</protein>
<comment type="caution">
    <text evidence="3">The sequence shown here is derived from an EMBL/GenBank/DDBJ whole genome shotgun (WGS) entry which is preliminary data.</text>
</comment>
<dbReference type="SUPFAM" id="SSF51735">
    <property type="entry name" value="NAD(P)-binding Rossmann-fold domains"/>
    <property type="match status" value="1"/>
</dbReference>